<keyword evidence="2" id="KW-1185">Reference proteome</keyword>
<evidence type="ECO:0000313" key="1">
    <source>
        <dbReference type="EMBL" id="EDR06038.1"/>
    </source>
</evidence>
<dbReference type="HOGENOM" id="CLU_1981956_0_0_1"/>
<accession>B0DH24</accession>
<sequence length="126" mass="13434">MAPIISDVDPAVVVMALTCKASNPLLQPIRITSPSSCPPSPPPPALLFFQAWTFISSDGTCANGHHLHSECALFSSEFLALSPFWVAATQGPGLLARSLSLITDRSHFQTISFIGCSSTYDNLNTN</sequence>
<proteinExistence type="predicted"/>
<gene>
    <name evidence="1" type="ORF">LACBIDRAFT_329278</name>
</gene>
<evidence type="ECO:0000313" key="2">
    <source>
        <dbReference type="Proteomes" id="UP000001194"/>
    </source>
</evidence>
<dbReference type="GeneID" id="6078934"/>
<name>B0DH24_LACBS</name>
<protein>
    <submittedName>
        <fullName evidence="1">Predicted protein</fullName>
    </submittedName>
</protein>
<dbReference type="AlphaFoldDB" id="B0DH24"/>
<dbReference type="InParanoid" id="B0DH24"/>
<dbReference type="Proteomes" id="UP000001194">
    <property type="component" value="Unassembled WGS sequence"/>
</dbReference>
<dbReference type="RefSeq" id="XP_001883326.1">
    <property type="nucleotide sequence ID" value="XM_001883291.1"/>
</dbReference>
<reference evidence="1 2" key="1">
    <citation type="journal article" date="2008" name="Nature">
        <title>The genome of Laccaria bicolor provides insights into mycorrhizal symbiosis.</title>
        <authorList>
            <person name="Martin F."/>
            <person name="Aerts A."/>
            <person name="Ahren D."/>
            <person name="Brun A."/>
            <person name="Danchin E.G.J."/>
            <person name="Duchaussoy F."/>
            <person name="Gibon J."/>
            <person name="Kohler A."/>
            <person name="Lindquist E."/>
            <person name="Pereda V."/>
            <person name="Salamov A."/>
            <person name="Shapiro H.J."/>
            <person name="Wuyts J."/>
            <person name="Blaudez D."/>
            <person name="Buee M."/>
            <person name="Brokstein P."/>
            <person name="Canbaeck B."/>
            <person name="Cohen D."/>
            <person name="Courty P.E."/>
            <person name="Coutinho P.M."/>
            <person name="Delaruelle C."/>
            <person name="Detter J.C."/>
            <person name="Deveau A."/>
            <person name="DiFazio S."/>
            <person name="Duplessis S."/>
            <person name="Fraissinet-Tachet L."/>
            <person name="Lucic E."/>
            <person name="Frey-Klett P."/>
            <person name="Fourrey C."/>
            <person name="Feussner I."/>
            <person name="Gay G."/>
            <person name="Grimwood J."/>
            <person name="Hoegger P.J."/>
            <person name="Jain P."/>
            <person name="Kilaru S."/>
            <person name="Labbe J."/>
            <person name="Lin Y.C."/>
            <person name="Legue V."/>
            <person name="Le Tacon F."/>
            <person name="Marmeisse R."/>
            <person name="Melayah D."/>
            <person name="Montanini B."/>
            <person name="Muratet M."/>
            <person name="Nehls U."/>
            <person name="Niculita-Hirzel H."/>
            <person name="Oudot-Le Secq M.P."/>
            <person name="Peter M."/>
            <person name="Quesneville H."/>
            <person name="Rajashekar B."/>
            <person name="Reich M."/>
            <person name="Rouhier N."/>
            <person name="Schmutz J."/>
            <person name="Yin T."/>
            <person name="Chalot M."/>
            <person name="Henrissat B."/>
            <person name="Kuees U."/>
            <person name="Lucas S."/>
            <person name="Van de Peer Y."/>
            <person name="Podila G.K."/>
            <person name="Polle A."/>
            <person name="Pukkila P.J."/>
            <person name="Richardson P.M."/>
            <person name="Rouze P."/>
            <person name="Sanders I.R."/>
            <person name="Stajich J.E."/>
            <person name="Tunlid A."/>
            <person name="Tuskan G."/>
            <person name="Grigoriev I.V."/>
        </authorList>
    </citation>
    <scope>NUCLEOTIDE SEQUENCE [LARGE SCALE GENOMIC DNA]</scope>
    <source>
        <strain evidence="2">S238N-H82 / ATCC MYA-4686</strain>
    </source>
</reference>
<organism evidence="2">
    <name type="scientific">Laccaria bicolor (strain S238N-H82 / ATCC MYA-4686)</name>
    <name type="common">Bicoloured deceiver</name>
    <name type="synonym">Laccaria laccata var. bicolor</name>
    <dbReference type="NCBI Taxonomy" id="486041"/>
    <lineage>
        <taxon>Eukaryota</taxon>
        <taxon>Fungi</taxon>
        <taxon>Dikarya</taxon>
        <taxon>Basidiomycota</taxon>
        <taxon>Agaricomycotina</taxon>
        <taxon>Agaricomycetes</taxon>
        <taxon>Agaricomycetidae</taxon>
        <taxon>Agaricales</taxon>
        <taxon>Agaricineae</taxon>
        <taxon>Hydnangiaceae</taxon>
        <taxon>Laccaria</taxon>
    </lineage>
</organism>
<dbReference type="EMBL" id="DS547110">
    <property type="protein sequence ID" value="EDR06038.1"/>
    <property type="molecule type" value="Genomic_DNA"/>
</dbReference>
<dbReference type="KEGG" id="lbc:LACBIDRAFT_329278"/>